<dbReference type="EMBL" id="UOGL01000607">
    <property type="protein sequence ID" value="VAX41996.1"/>
    <property type="molecule type" value="Genomic_DNA"/>
</dbReference>
<gene>
    <name evidence="2" type="ORF">MNBD_PLANCTO02-2804</name>
</gene>
<dbReference type="SUPFAM" id="SSF51126">
    <property type="entry name" value="Pectin lyase-like"/>
    <property type="match status" value="1"/>
</dbReference>
<evidence type="ECO:0000256" key="1">
    <source>
        <dbReference type="SAM" id="MobiDB-lite"/>
    </source>
</evidence>
<dbReference type="InterPro" id="IPR008930">
    <property type="entry name" value="Terpenoid_cyclase/PrenylTrfase"/>
</dbReference>
<dbReference type="InterPro" id="IPR011050">
    <property type="entry name" value="Pectin_lyase_fold/virulence"/>
</dbReference>
<dbReference type="Gene3D" id="1.50.10.20">
    <property type="match status" value="2"/>
</dbReference>
<name>A0A3B1DGR3_9ZZZZ</name>
<sequence length="623" mass="69792">MRRFNSVMVFCSLFFAFMLMIFAGNLFGQDETNGNREKETTEVDFTPVPEQLIEQARNKGIDYLKSQQKEDGNWEFEGHNVGMTALCTLALLKNGVPETDPVVKKGIRYIHKNTKKLEKTYDIALTILLLTQIGNPSEKKLIRNLSARLVAGQCISGGWTYTCPTRVSLSVLTKSRVRLVNKSPGDNSCTQFAVLGLRAASSSAIGVKKALKNVELRFLKTQKEDGSWGYLVPKDLDIRTKRKGRKRRRGRKKPKEIRNTGGDNRPQRQTGTVSRNSMTFAALFCLTVSRAARIRKERKTKTGETKRRDVDTLIENPIFKKGLLKAGEYLQEKSDVGYFFWSSEQLGVLLGVEEFGGVNWFHRGANSLIKTQKEDGSWEDKRGSLHETSFALLFLRKANVGSDISWLLKGKPEKKFQIVTQEESPRYSSLQLAIEASEENDIIRIDGNGPFKSPHLIINHHLNIQAGFGYEPVLNFESGYNKKGIRYSPGKDVDARNMMQVKKGTLTLEGLRMEMDPPNIVGGTNISWNAIRVNGGDLRLLNCRISEGNRKGMAAILFEKPGTILVKNSMLIGGRAAIEVEGNGKQEIQIENSLLFSNAGIRFVNKSGNDQSEITVTMKQVTL</sequence>
<evidence type="ECO:0000313" key="2">
    <source>
        <dbReference type="EMBL" id="VAX41996.1"/>
    </source>
</evidence>
<protein>
    <submittedName>
        <fullName evidence="2">Uncharacterized protein</fullName>
    </submittedName>
</protein>
<organism evidence="2">
    <name type="scientific">hydrothermal vent metagenome</name>
    <dbReference type="NCBI Taxonomy" id="652676"/>
    <lineage>
        <taxon>unclassified sequences</taxon>
        <taxon>metagenomes</taxon>
        <taxon>ecological metagenomes</taxon>
    </lineage>
</organism>
<feature type="compositionally biased region" description="Basic residues" evidence="1">
    <location>
        <begin position="240"/>
        <end position="255"/>
    </location>
</feature>
<proteinExistence type="predicted"/>
<reference evidence="2" key="1">
    <citation type="submission" date="2018-06" db="EMBL/GenBank/DDBJ databases">
        <authorList>
            <person name="Zhirakovskaya E."/>
        </authorList>
    </citation>
    <scope>NUCLEOTIDE SEQUENCE</scope>
</reference>
<accession>A0A3B1DGR3</accession>
<dbReference type="AlphaFoldDB" id="A0A3B1DGR3"/>
<dbReference type="SUPFAM" id="SSF48239">
    <property type="entry name" value="Terpenoid cyclases/Protein prenyltransferases"/>
    <property type="match status" value="1"/>
</dbReference>
<feature type="region of interest" description="Disordered" evidence="1">
    <location>
        <begin position="239"/>
        <end position="273"/>
    </location>
</feature>
<feature type="non-terminal residue" evidence="2">
    <location>
        <position position="623"/>
    </location>
</feature>